<dbReference type="PANTHER" id="PTHR23501:SF43">
    <property type="entry name" value="MULTIDRUG TRANSPORTER, PUTATIVE (AFU_ORTHOLOGUE AFUA_6G03040)-RELATED"/>
    <property type="match status" value="1"/>
</dbReference>
<feature type="transmembrane region" description="Helical" evidence="5">
    <location>
        <begin position="89"/>
        <end position="110"/>
    </location>
</feature>
<comment type="subcellular location">
    <subcellularLocation>
        <location evidence="1">Membrane</location>
        <topology evidence="1">Multi-pass membrane protein</topology>
    </subcellularLocation>
</comment>
<evidence type="ECO:0000256" key="5">
    <source>
        <dbReference type="SAM" id="Phobius"/>
    </source>
</evidence>
<dbReference type="InterPro" id="IPR011701">
    <property type="entry name" value="MFS"/>
</dbReference>
<dbReference type="PANTHER" id="PTHR23501">
    <property type="entry name" value="MAJOR FACILITATOR SUPERFAMILY"/>
    <property type="match status" value="1"/>
</dbReference>
<reference evidence="7 8" key="1">
    <citation type="journal article" date="2018" name="Sci. Rep.">
        <title>Comparative genomics provides insights into the lifestyle and reveals functional heterogeneity of dark septate endophytic fungi.</title>
        <authorList>
            <person name="Knapp D.G."/>
            <person name="Nemeth J.B."/>
            <person name="Barry K."/>
            <person name="Hainaut M."/>
            <person name="Henrissat B."/>
            <person name="Johnson J."/>
            <person name="Kuo A."/>
            <person name="Lim J.H.P."/>
            <person name="Lipzen A."/>
            <person name="Nolan M."/>
            <person name="Ohm R.A."/>
            <person name="Tamas L."/>
            <person name="Grigoriev I.V."/>
            <person name="Spatafora J.W."/>
            <person name="Nagy L.G."/>
            <person name="Kovacs G.M."/>
        </authorList>
    </citation>
    <scope>NUCLEOTIDE SEQUENCE [LARGE SCALE GENOMIC DNA]</scope>
    <source>
        <strain evidence="7 8">DSE2036</strain>
    </source>
</reference>
<feature type="transmembrane region" description="Helical" evidence="5">
    <location>
        <begin position="219"/>
        <end position="241"/>
    </location>
</feature>
<gene>
    <name evidence="7" type="ORF">DM02DRAFT_640087</name>
</gene>
<dbReference type="Proteomes" id="UP000244855">
    <property type="component" value="Unassembled WGS sequence"/>
</dbReference>
<evidence type="ECO:0000313" key="8">
    <source>
        <dbReference type="Proteomes" id="UP000244855"/>
    </source>
</evidence>
<keyword evidence="3 5" id="KW-1133">Transmembrane helix</keyword>
<feature type="transmembrane region" description="Helical" evidence="5">
    <location>
        <begin position="31"/>
        <end position="52"/>
    </location>
</feature>
<dbReference type="STRING" id="97972.A0A2V1E0X5"/>
<evidence type="ECO:0000256" key="2">
    <source>
        <dbReference type="ARBA" id="ARBA00022692"/>
    </source>
</evidence>
<feature type="domain" description="Major facilitator superfamily (MFS) profile" evidence="6">
    <location>
        <begin position="1"/>
        <end position="395"/>
    </location>
</feature>
<dbReference type="SUPFAM" id="SSF103473">
    <property type="entry name" value="MFS general substrate transporter"/>
    <property type="match status" value="1"/>
</dbReference>
<dbReference type="PROSITE" id="PS50850">
    <property type="entry name" value="MFS"/>
    <property type="match status" value="1"/>
</dbReference>
<proteinExistence type="predicted"/>
<accession>A0A2V1E0X5</accession>
<keyword evidence="8" id="KW-1185">Reference proteome</keyword>
<evidence type="ECO:0000259" key="6">
    <source>
        <dbReference type="PROSITE" id="PS50850"/>
    </source>
</evidence>
<evidence type="ECO:0000313" key="7">
    <source>
        <dbReference type="EMBL" id="PVI04203.1"/>
    </source>
</evidence>
<feature type="transmembrane region" description="Helical" evidence="5">
    <location>
        <begin position="150"/>
        <end position="174"/>
    </location>
</feature>
<name>A0A2V1E0X5_9PLEO</name>
<sequence>MADNHTLFKSQLAARWVGTALVAITDDLQNFVISSWIVTSYLLTYTGFLTVLAKLSDTFGRRNVMAHCIILFIIFSVACGVAKTMLQLIVFRAVQGIGGGGMYTMAFVLLPEMVPPSQYALYSGMISGVAALAHLLGLIFGGVISNNGKWPWIFLLNAPPGFVALILFCLLLPAHFPFSKENTEALINIPLTQKLRRIDSLGLLLLLSSGIGYPCNGGLVLSLLIVSFTCMVGLVAWSKLFTRRLTTVQEPVLPWMFLSSRYVVSLLFTCFFTGLGFLTSVFEDTSATAGFRLLAMTLSVPCGAGAAGYALQTMHSPPLYVFLGEFSFMILGTGLSTIKTHLSGEFPKEQYGLQIIMGLGFGINMAAMVMAAPLAFSQRDLGTLQGQKKPRSRPH</sequence>
<organism evidence="7 8">
    <name type="scientific">Periconia macrospinosa</name>
    <dbReference type="NCBI Taxonomy" id="97972"/>
    <lineage>
        <taxon>Eukaryota</taxon>
        <taxon>Fungi</taxon>
        <taxon>Dikarya</taxon>
        <taxon>Ascomycota</taxon>
        <taxon>Pezizomycotina</taxon>
        <taxon>Dothideomycetes</taxon>
        <taxon>Pleosporomycetidae</taxon>
        <taxon>Pleosporales</taxon>
        <taxon>Massarineae</taxon>
        <taxon>Periconiaceae</taxon>
        <taxon>Periconia</taxon>
    </lineage>
</organism>
<dbReference type="OrthoDB" id="440553at2759"/>
<feature type="transmembrane region" description="Helical" evidence="5">
    <location>
        <begin position="293"/>
        <end position="311"/>
    </location>
</feature>
<dbReference type="AlphaFoldDB" id="A0A2V1E0X5"/>
<keyword evidence="4 5" id="KW-0472">Membrane</keyword>
<dbReference type="Pfam" id="PF07690">
    <property type="entry name" value="MFS_1"/>
    <property type="match status" value="1"/>
</dbReference>
<dbReference type="GO" id="GO:0022857">
    <property type="term" value="F:transmembrane transporter activity"/>
    <property type="evidence" value="ECO:0007669"/>
    <property type="project" value="InterPro"/>
</dbReference>
<feature type="transmembrane region" description="Helical" evidence="5">
    <location>
        <begin position="122"/>
        <end position="144"/>
    </location>
</feature>
<feature type="transmembrane region" description="Helical" evidence="5">
    <location>
        <begin position="262"/>
        <end position="281"/>
    </location>
</feature>
<dbReference type="GO" id="GO:0005886">
    <property type="term" value="C:plasma membrane"/>
    <property type="evidence" value="ECO:0007669"/>
    <property type="project" value="TreeGrafter"/>
</dbReference>
<feature type="transmembrane region" description="Helical" evidence="5">
    <location>
        <begin position="355"/>
        <end position="376"/>
    </location>
</feature>
<evidence type="ECO:0000256" key="3">
    <source>
        <dbReference type="ARBA" id="ARBA00022989"/>
    </source>
</evidence>
<feature type="transmembrane region" description="Helical" evidence="5">
    <location>
        <begin position="64"/>
        <end position="83"/>
    </location>
</feature>
<feature type="transmembrane region" description="Helical" evidence="5">
    <location>
        <begin position="318"/>
        <end position="335"/>
    </location>
</feature>
<protein>
    <submittedName>
        <fullName evidence="7">MFS general substrate transporter</fullName>
    </submittedName>
</protein>
<evidence type="ECO:0000256" key="1">
    <source>
        <dbReference type="ARBA" id="ARBA00004141"/>
    </source>
</evidence>
<dbReference type="EMBL" id="KZ805323">
    <property type="protein sequence ID" value="PVI04203.1"/>
    <property type="molecule type" value="Genomic_DNA"/>
</dbReference>
<keyword evidence="2 5" id="KW-0812">Transmembrane</keyword>
<dbReference type="InterPro" id="IPR036259">
    <property type="entry name" value="MFS_trans_sf"/>
</dbReference>
<dbReference type="Gene3D" id="1.20.1250.20">
    <property type="entry name" value="MFS general substrate transporter like domains"/>
    <property type="match status" value="1"/>
</dbReference>
<dbReference type="InterPro" id="IPR020846">
    <property type="entry name" value="MFS_dom"/>
</dbReference>
<evidence type="ECO:0000256" key="4">
    <source>
        <dbReference type="ARBA" id="ARBA00023136"/>
    </source>
</evidence>